<dbReference type="HOGENOM" id="CLU_149778_0_0_4"/>
<dbReference type="eggNOG" id="COG4969">
    <property type="taxonomic scope" value="Bacteria"/>
</dbReference>
<dbReference type="PATRIC" id="fig|365046.3.peg.2911"/>
<proteinExistence type="predicted"/>
<organism evidence="1 2">
    <name type="scientific">Ramlibacter tataouinensis (strain ATCC BAA-407 / DSM 14655 / LMG 21543 / TTB310)</name>
    <dbReference type="NCBI Taxonomy" id="365046"/>
    <lineage>
        <taxon>Bacteria</taxon>
        <taxon>Pseudomonadati</taxon>
        <taxon>Pseudomonadota</taxon>
        <taxon>Betaproteobacteria</taxon>
        <taxon>Burkholderiales</taxon>
        <taxon>Comamonadaceae</taxon>
        <taxon>Ramlibacter</taxon>
    </lineage>
</organism>
<evidence type="ECO:0000313" key="2">
    <source>
        <dbReference type="Proteomes" id="UP000008385"/>
    </source>
</evidence>
<dbReference type="KEGG" id="rta:Rta_28420"/>
<name>F5Y5R1_RAMTT</name>
<sequence>MMKSRKSRQAGISFFGLVIVLVVLGGLAVLAAQVFPTLLEYQAALKAVQKAANEGSTPVDVRSIFDRAAQIDDIKSISGRDLEITKVNDQVVVRFAYNREIHMFGPAHLLLKYTGQSRTTR</sequence>
<dbReference type="Pfam" id="PF16137">
    <property type="entry name" value="DUF4845"/>
    <property type="match status" value="1"/>
</dbReference>
<dbReference type="InterPro" id="IPR032314">
    <property type="entry name" value="DUF4845"/>
</dbReference>
<dbReference type="EMBL" id="CP000245">
    <property type="protein sequence ID" value="AEG93945.1"/>
    <property type="molecule type" value="Genomic_DNA"/>
</dbReference>
<accession>F5Y5R1</accession>
<dbReference type="Proteomes" id="UP000008385">
    <property type="component" value="Chromosome"/>
</dbReference>
<dbReference type="AlphaFoldDB" id="F5Y5R1"/>
<evidence type="ECO:0008006" key="3">
    <source>
        <dbReference type="Google" id="ProtNLM"/>
    </source>
</evidence>
<protein>
    <recommendedName>
        <fullName evidence="3">DUF4845 domain-containing protein</fullName>
    </recommendedName>
</protein>
<gene>
    <name evidence="1" type="ordered locus">Rta_28420</name>
</gene>
<keyword evidence="2" id="KW-1185">Reference proteome</keyword>
<evidence type="ECO:0000313" key="1">
    <source>
        <dbReference type="EMBL" id="AEG93945.1"/>
    </source>
</evidence>
<dbReference type="STRING" id="365046.Rta_28420"/>
<reference evidence="2" key="1">
    <citation type="submission" date="2006-01" db="EMBL/GenBank/DDBJ databases">
        <title>Genome of the cyst-dividing bacterium Ramlibacter tataouinensis.</title>
        <authorList>
            <person name="Barakat M."/>
            <person name="Ortet P."/>
            <person name="De Luca G."/>
            <person name="Jourlin-Castelli C."/>
            <person name="Ansaldi M."/>
            <person name="Py B."/>
            <person name="Fichant G."/>
            <person name="Coutinho P."/>
            <person name="Voulhoux R."/>
            <person name="Bastien O."/>
            <person name="Roy S."/>
            <person name="Marechal E."/>
            <person name="Henrissat B."/>
            <person name="Quentin Y."/>
            <person name="Noirot P."/>
            <person name="Filloux A."/>
            <person name="Mejean V."/>
            <person name="DuBow M."/>
            <person name="Barras F."/>
            <person name="Heulin T."/>
        </authorList>
    </citation>
    <scope>NUCLEOTIDE SEQUENCE [LARGE SCALE GENOMIC DNA]</scope>
    <source>
        <strain evidence="2">ATCC BAA-407 / DSM 14655 / LMG 21543 / TTB310</strain>
    </source>
</reference>
<reference evidence="1 2" key="2">
    <citation type="journal article" date="2011" name="PLoS ONE">
        <title>The Cyst-Dividing Bacterium Ramlibacter tataouinensis TTB310 Genome Reveals a Well-Stocked Toolbox for Adaptation to a Desert Environment.</title>
        <authorList>
            <person name="De Luca G."/>
            <person name="Barakat M."/>
            <person name="Ortet P."/>
            <person name="Fochesato S."/>
            <person name="Jourlin-Castelli C."/>
            <person name="Ansaldi M."/>
            <person name="Py B."/>
            <person name="Fichant G."/>
            <person name="Coutinho P.M."/>
            <person name="Voulhoux R."/>
            <person name="Bastien O."/>
            <person name="Marechal E."/>
            <person name="Henrissat B."/>
            <person name="Quentin Y."/>
            <person name="Noirot P."/>
            <person name="Filloux A."/>
            <person name="Mejean V."/>
            <person name="Dubow M.S."/>
            <person name="Barras F."/>
            <person name="Barbe V."/>
            <person name="Weissenbach J."/>
            <person name="Mihalcescu I."/>
            <person name="Vermeglio A."/>
            <person name="Achouak W."/>
            <person name="Heulin T."/>
        </authorList>
    </citation>
    <scope>NUCLEOTIDE SEQUENCE [LARGE SCALE GENOMIC DNA]</scope>
    <source>
        <strain evidence="2">ATCC BAA-407 / DSM 14655 / LMG 21543 / TTB310</strain>
    </source>
</reference>